<organism evidence="1 2">
    <name type="scientific">Pelobates cultripes</name>
    <name type="common">Western spadefoot toad</name>
    <dbReference type="NCBI Taxonomy" id="61616"/>
    <lineage>
        <taxon>Eukaryota</taxon>
        <taxon>Metazoa</taxon>
        <taxon>Chordata</taxon>
        <taxon>Craniata</taxon>
        <taxon>Vertebrata</taxon>
        <taxon>Euteleostomi</taxon>
        <taxon>Amphibia</taxon>
        <taxon>Batrachia</taxon>
        <taxon>Anura</taxon>
        <taxon>Pelobatoidea</taxon>
        <taxon>Pelobatidae</taxon>
        <taxon>Pelobates</taxon>
    </lineage>
</organism>
<feature type="non-terminal residue" evidence="1">
    <location>
        <position position="1"/>
    </location>
</feature>
<keyword evidence="2" id="KW-1185">Reference proteome</keyword>
<dbReference type="EMBL" id="OW240916">
    <property type="protein sequence ID" value="CAH2295942.1"/>
    <property type="molecule type" value="Genomic_DNA"/>
</dbReference>
<protein>
    <submittedName>
        <fullName evidence="1">Uncharacterized protein</fullName>
    </submittedName>
</protein>
<feature type="non-terminal residue" evidence="1">
    <location>
        <position position="70"/>
    </location>
</feature>
<accession>A0AAD1SA14</accession>
<proteinExistence type="predicted"/>
<dbReference type="AlphaFoldDB" id="A0AAD1SA14"/>
<evidence type="ECO:0000313" key="2">
    <source>
        <dbReference type="Proteomes" id="UP001295444"/>
    </source>
</evidence>
<dbReference type="Proteomes" id="UP001295444">
    <property type="component" value="Chromosome 05"/>
</dbReference>
<reference evidence="1" key="1">
    <citation type="submission" date="2022-03" db="EMBL/GenBank/DDBJ databases">
        <authorList>
            <person name="Alioto T."/>
            <person name="Alioto T."/>
            <person name="Gomez Garrido J."/>
        </authorList>
    </citation>
    <scope>NUCLEOTIDE SEQUENCE</scope>
</reference>
<evidence type="ECO:0000313" key="1">
    <source>
        <dbReference type="EMBL" id="CAH2295942.1"/>
    </source>
</evidence>
<sequence>LRANTYHNSGKESKYLGVRLRAQHAATRIPYLIGQAGGKIMNPIDIVQEFAQFYKNLYNLGEVEGVTAPE</sequence>
<gene>
    <name evidence="1" type="ORF">PECUL_23A042608</name>
</gene>
<name>A0AAD1SA14_PELCU</name>